<sequence>MRTGGMFDLREFSKRVRRLFDSNYSRRKVFFFVIIFGGLLLYLGVPFAQWLFTTKIEEFQGYEEICIREKLSSYNVDTIENDAIILKNTDENDDNTNKLLPYIGNGLFGVQITTPGRLYIRHDRTLSLYGQWDPLVSIPGDDDITGHREATVMHFTNGIVNKHQCFRSGYHIDTQYYAHRIFDNILVQDVVINNPSSVSQDVVFKYLSNSKLSNYEIKTVKIEDDKDNHEYTMTSGTLPLPDSNQIIVVSILYKIPDKNILIKPRSTMKFKFLTSIYYSEPQIAKRYLTEREVTQRKAIEAMKKVLNSQRQDLQESHINSWKKYWQTGFSISESKAKDALNGLKINSTIYYVLSQVPKAGVNLEESVSSNEGCYRGHHTLDAPKLWKDTSTIDGVNTVVKTWLITLEKLGCYHLMKGGPSAVQQAIILSLGGLRFSNQHLEFNIDPSYLHRNYLFRRINYGNVTHVNISVTVGDDNRAVLGVALDRSDSDYYGCDAGCLDSPVKLKQAYTNFPVKLTKPLTAILYITADYQHMQDLRKALHVHTIHEAPAHDHQVMALHKHGHQLGGLPTFFWVTICFLIVVFHLFLCKLIIAEYCTNNERPRSRHSKP</sequence>
<evidence type="ECO:0000256" key="6">
    <source>
        <dbReference type="ARBA" id="ARBA00023180"/>
    </source>
</evidence>
<dbReference type="InterPro" id="IPR018795">
    <property type="entry name" value="K2013-like"/>
</dbReference>
<evidence type="ECO:0000256" key="3">
    <source>
        <dbReference type="ARBA" id="ARBA00022729"/>
    </source>
</evidence>
<dbReference type="OrthoDB" id="10017443at2759"/>
<comment type="subcellular location">
    <subcellularLocation>
        <location evidence="1">Membrane</location>
        <topology evidence="1">Single-pass type I membrane protein</topology>
    </subcellularLocation>
</comment>
<keyword evidence="9" id="KW-1185">Reference proteome</keyword>
<dbReference type="PANTHER" id="PTHR31386">
    <property type="entry name" value="UNCHARACTERIZED PROTEIN KIAA2013"/>
    <property type="match status" value="1"/>
</dbReference>
<dbReference type="AlphaFoldDB" id="A0A834XQ05"/>
<dbReference type="EMBL" id="JACMRX010000005">
    <property type="protein sequence ID" value="KAF7989289.1"/>
    <property type="molecule type" value="Genomic_DNA"/>
</dbReference>
<dbReference type="PANTHER" id="PTHR31386:SF2">
    <property type="entry name" value="SIMILAR TO RIKEN CDNA 2510039O18"/>
    <property type="match status" value="1"/>
</dbReference>
<feature type="transmembrane region" description="Helical" evidence="7">
    <location>
        <begin position="571"/>
        <end position="592"/>
    </location>
</feature>
<accession>A0A834XQ05</accession>
<dbReference type="GO" id="GO:0016020">
    <property type="term" value="C:membrane"/>
    <property type="evidence" value="ECO:0007669"/>
    <property type="project" value="UniProtKB-SubCell"/>
</dbReference>
<dbReference type="Proteomes" id="UP000639338">
    <property type="component" value="Unassembled WGS sequence"/>
</dbReference>
<name>A0A834XQ05_APHGI</name>
<evidence type="ECO:0000256" key="2">
    <source>
        <dbReference type="ARBA" id="ARBA00022692"/>
    </source>
</evidence>
<keyword evidence="6" id="KW-0325">Glycoprotein</keyword>
<comment type="caution">
    <text evidence="8">The sequence shown here is derived from an EMBL/GenBank/DDBJ whole genome shotgun (WGS) entry which is preliminary data.</text>
</comment>
<feature type="transmembrane region" description="Helical" evidence="7">
    <location>
        <begin position="29"/>
        <end position="52"/>
    </location>
</feature>
<keyword evidence="4 7" id="KW-1133">Transmembrane helix</keyword>
<keyword evidence="2 7" id="KW-0812">Transmembrane</keyword>
<keyword evidence="3" id="KW-0732">Signal</keyword>
<evidence type="ECO:0000313" key="8">
    <source>
        <dbReference type="EMBL" id="KAF7989289.1"/>
    </source>
</evidence>
<organism evidence="8 9">
    <name type="scientific">Aphidius gifuensis</name>
    <name type="common">Parasitoid wasp</name>
    <dbReference type="NCBI Taxonomy" id="684658"/>
    <lineage>
        <taxon>Eukaryota</taxon>
        <taxon>Metazoa</taxon>
        <taxon>Ecdysozoa</taxon>
        <taxon>Arthropoda</taxon>
        <taxon>Hexapoda</taxon>
        <taxon>Insecta</taxon>
        <taxon>Pterygota</taxon>
        <taxon>Neoptera</taxon>
        <taxon>Endopterygota</taxon>
        <taxon>Hymenoptera</taxon>
        <taxon>Apocrita</taxon>
        <taxon>Ichneumonoidea</taxon>
        <taxon>Braconidae</taxon>
        <taxon>Aphidiinae</taxon>
        <taxon>Aphidius</taxon>
    </lineage>
</organism>
<evidence type="ECO:0000313" key="9">
    <source>
        <dbReference type="Proteomes" id="UP000639338"/>
    </source>
</evidence>
<evidence type="ECO:0000256" key="7">
    <source>
        <dbReference type="SAM" id="Phobius"/>
    </source>
</evidence>
<gene>
    <name evidence="8" type="ORF">HCN44_007963</name>
</gene>
<proteinExistence type="predicted"/>
<keyword evidence="5 7" id="KW-0472">Membrane</keyword>
<evidence type="ECO:0000256" key="4">
    <source>
        <dbReference type="ARBA" id="ARBA00022989"/>
    </source>
</evidence>
<evidence type="ECO:0000256" key="5">
    <source>
        <dbReference type="ARBA" id="ARBA00023136"/>
    </source>
</evidence>
<evidence type="ECO:0000256" key="1">
    <source>
        <dbReference type="ARBA" id="ARBA00004479"/>
    </source>
</evidence>
<reference evidence="8 9" key="1">
    <citation type="submission" date="2020-08" db="EMBL/GenBank/DDBJ databases">
        <title>Aphidius gifuensis genome sequencing and assembly.</title>
        <authorList>
            <person name="Du Z."/>
        </authorList>
    </citation>
    <scope>NUCLEOTIDE SEQUENCE [LARGE SCALE GENOMIC DNA]</scope>
    <source>
        <strain evidence="8">YNYX2018</strain>
        <tissue evidence="8">Adults</tissue>
    </source>
</reference>
<protein>
    <submittedName>
        <fullName evidence="8">Uncharacterized protein</fullName>
    </submittedName>
</protein>
<dbReference type="Pfam" id="PF10222">
    <property type="entry name" value="DUF2152"/>
    <property type="match status" value="1"/>
</dbReference>